<evidence type="ECO:0000313" key="2">
    <source>
        <dbReference type="Proteomes" id="UP000725002"/>
    </source>
</evidence>
<comment type="caution">
    <text evidence="1">The sequence shown here is derived from an EMBL/GenBank/DDBJ whole genome shotgun (WGS) entry which is preliminary data.</text>
</comment>
<reference evidence="1" key="2">
    <citation type="journal article" date="2021" name="PeerJ">
        <title>Extensive microbial diversity within the chicken gut microbiome revealed by metagenomics and culture.</title>
        <authorList>
            <person name="Gilroy R."/>
            <person name="Ravi A."/>
            <person name="Getino M."/>
            <person name="Pursley I."/>
            <person name="Horton D.L."/>
            <person name="Alikhan N.F."/>
            <person name="Baker D."/>
            <person name="Gharbi K."/>
            <person name="Hall N."/>
            <person name="Watson M."/>
            <person name="Adriaenssens E.M."/>
            <person name="Foster-Nyarko E."/>
            <person name="Jarju S."/>
            <person name="Secka A."/>
            <person name="Antonio M."/>
            <person name="Oren A."/>
            <person name="Chaudhuri R.R."/>
            <person name="La Ragione R."/>
            <person name="Hildebrand F."/>
            <person name="Pallen M.J."/>
        </authorList>
    </citation>
    <scope>NUCLEOTIDE SEQUENCE</scope>
    <source>
        <strain evidence="1">G3-8215</strain>
    </source>
</reference>
<sequence length="144" mass="16072">MKLGIRSIESIPVENVDDYSFLSPGSRFDFSSFIKGDPTELPFVPDSGNFNETWKSGADGKYSEFTFSATIRRDKEKYRSQLQSLTGKRHIFQITLISGVKYVIGSRESIPTFGWSDVVSGTSSNEFTIEISNNSLHGVLINSK</sequence>
<accession>A0A940DQ40</accession>
<name>A0A940DQ40_9BACT</name>
<organism evidence="1 2">
    <name type="scientific">Candidatus Cryptobacteroides avicola</name>
    <dbReference type="NCBI Taxonomy" id="2840757"/>
    <lineage>
        <taxon>Bacteria</taxon>
        <taxon>Pseudomonadati</taxon>
        <taxon>Bacteroidota</taxon>
        <taxon>Bacteroidia</taxon>
        <taxon>Bacteroidales</taxon>
        <taxon>Candidatus Cryptobacteroides</taxon>
    </lineage>
</organism>
<evidence type="ECO:0000313" key="1">
    <source>
        <dbReference type="EMBL" id="MBO8482630.1"/>
    </source>
</evidence>
<proteinExistence type="predicted"/>
<reference evidence="1" key="1">
    <citation type="submission" date="2020-10" db="EMBL/GenBank/DDBJ databases">
        <authorList>
            <person name="Gilroy R."/>
        </authorList>
    </citation>
    <scope>NUCLEOTIDE SEQUENCE</scope>
    <source>
        <strain evidence="1">G3-8215</strain>
    </source>
</reference>
<protein>
    <submittedName>
        <fullName evidence="1">Uncharacterized protein</fullName>
    </submittedName>
</protein>
<dbReference type="EMBL" id="JADILV010000005">
    <property type="protein sequence ID" value="MBO8482630.1"/>
    <property type="molecule type" value="Genomic_DNA"/>
</dbReference>
<gene>
    <name evidence="1" type="ORF">IAB75_00700</name>
</gene>
<dbReference type="AlphaFoldDB" id="A0A940DQ40"/>
<dbReference type="Proteomes" id="UP000725002">
    <property type="component" value="Unassembled WGS sequence"/>
</dbReference>